<keyword evidence="2" id="KW-0472">Membrane</keyword>
<dbReference type="EMBL" id="OV725080">
    <property type="protein sequence ID" value="CAH1398488.1"/>
    <property type="molecule type" value="Genomic_DNA"/>
</dbReference>
<feature type="compositionally biased region" description="Polar residues" evidence="1">
    <location>
        <begin position="60"/>
        <end position="69"/>
    </location>
</feature>
<reference evidence="3" key="1">
    <citation type="submission" date="2022-01" db="EMBL/GenBank/DDBJ databases">
        <authorList>
            <person name="King R."/>
        </authorList>
    </citation>
    <scope>NUCLEOTIDE SEQUENCE</scope>
</reference>
<feature type="compositionally biased region" description="Basic and acidic residues" evidence="1">
    <location>
        <begin position="250"/>
        <end position="272"/>
    </location>
</feature>
<keyword evidence="2" id="KW-1133">Transmembrane helix</keyword>
<protein>
    <submittedName>
        <fullName evidence="3">Uncharacterized protein</fullName>
    </submittedName>
</protein>
<dbReference type="Proteomes" id="UP001152798">
    <property type="component" value="Chromosome 4"/>
</dbReference>
<accession>A0A9P0HA90</accession>
<proteinExistence type="predicted"/>
<dbReference type="OrthoDB" id="6630664at2759"/>
<dbReference type="AlphaFoldDB" id="A0A9P0HA90"/>
<feature type="region of interest" description="Disordered" evidence="1">
    <location>
        <begin position="250"/>
        <end position="273"/>
    </location>
</feature>
<keyword evidence="4" id="KW-1185">Reference proteome</keyword>
<name>A0A9P0HA90_NEZVI</name>
<feature type="region of interest" description="Disordered" evidence="1">
    <location>
        <begin position="51"/>
        <end position="80"/>
    </location>
</feature>
<evidence type="ECO:0000313" key="4">
    <source>
        <dbReference type="Proteomes" id="UP001152798"/>
    </source>
</evidence>
<gene>
    <name evidence="3" type="ORF">NEZAVI_LOCUS8125</name>
</gene>
<sequence>MRLTSSYHILYSVIIMGSYSRNILIGSLVGLIGIGICIAIELRWRKMRPVPSDRRLPQGRATTSQTNKNNNERLPLNDTPEHRASINNLLKIGFAKETEDDVTILFGPISNISIQEKSSPGLGRMEIDQKTMISFKIEDDAPTDEGDSIENMELSATLSSELQSEIENDSWNIKTVEYKKMNISNFNEEIQSPKETIEASENPCICASTPIMEEDCMSNTAVDKYDDSVREKNDVPVLCILNSNSPLTESETKTIHEDTQSSHCQYRNDKESPIQSKHSIVDNLYLIEDCVNPKADEKPVCPVPEDPMDHSSIFHNAIQCSEEPTDDTSIPSSFNSDPSQESFVANVETEDFKISVNTNEGTAQNVLSTSTFAEDNISDKHSELQNSSLQVMNGIVDDKNGVLSGIGDGLRFSLPEETRTAHSVKESLEEACASISSVSHTPRNLERESTSETVNKETVKCEIKTSPNRTALKSSLSYAAMAAVPKKAKIKFNVGSKEENGIPVDSDKYDIPQTPKNHNKHRVRKLVYLPYLDANQHLRKKYSREKSSMQ</sequence>
<feature type="transmembrane region" description="Helical" evidence="2">
    <location>
        <begin position="23"/>
        <end position="44"/>
    </location>
</feature>
<keyword evidence="2" id="KW-0812">Transmembrane</keyword>
<evidence type="ECO:0000256" key="1">
    <source>
        <dbReference type="SAM" id="MobiDB-lite"/>
    </source>
</evidence>
<organism evidence="3 4">
    <name type="scientific">Nezara viridula</name>
    <name type="common">Southern green stink bug</name>
    <name type="synonym">Cimex viridulus</name>
    <dbReference type="NCBI Taxonomy" id="85310"/>
    <lineage>
        <taxon>Eukaryota</taxon>
        <taxon>Metazoa</taxon>
        <taxon>Ecdysozoa</taxon>
        <taxon>Arthropoda</taxon>
        <taxon>Hexapoda</taxon>
        <taxon>Insecta</taxon>
        <taxon>Pterygota</taxon>
        <taxon>Neoptera</taxon>
        <taxon>Paraneoptera</taxon>
        <taxon>Hemiptera</taxon>
        <taxon>Heteroptera</taxon>
        <taxon>Panheteroptera</taxon>
        <taxon>Pentatomomorpha</taxon>
        <taxon>Pentatomoidea</taxon>
        <taxon>Pentatomidae</taxon>
        <taxon>Pentatominae</taxon>
        <taxon>Nezara</taxon>
    </lineage>
</organism>
<evidence type="ECO:0000256" key="2">
    <source>
        <dbReference type="SAM" id="Phobius"/>
    </source>
</evidence>
<evidence type="ECO:0000313" key="3">
    <source>
        <dbReference type="EMBL" id="CAH1398488.1"/>
    </source>
</evidence>